<dbReference type="InterPro" id="IPR056251">
    <property type="entry name" value="Arm_rpt_dom"/>
</dbReference>
<evidence type="ECO:0000313" key="3">
    <source>
        <dbReference type="EMBL" id="KAG0277326.1"/>
    </source>
</evidence>
<dbReference type="InterPro" id="IPR025662">
    <property type="entry name" value="Sigma_54_int_dom_ATP-bd_1"/>
</dbReference>
<dbReference type="SUPFAM" id="SSF52540">
    <property type="entry name" value="P-loop containing nucleoside triphosphate hydrolases"/>
    <property type="match status" value="1"/>
</dbReference>
<accession>A0ABQ7JJX5</accession>
<name>A0ABQ7JJX5_9FUNG</name>
<evidence type="ECO:0000256" key="1">
    <source>
        <dbReference type="SAM" id="MobiDB-lite"/>
    </source>
</evidence>
<evidence type="ECO:0000313" key="4">
    <source>
        <dbReference type="Proteomes" id="UP001194696"/>
    </source>
</evidence>
<dbReference type="Proteomes" id="UP001194696">
    <property type="component" value="Unassembled WGS sequence"/>
</dbReference>
<keyword evidence="4" id="KW-1185">Reference proteome</keyword>
<organism evidence="3 4">
    <name type="scientific">Linnemannia gamsii</name>
    <dbReference type="NCBI Taxonomy" id="64522"/>
    <lineage>
        <taxon>Eukaryota</taxon>
        <taxon>Fungi</taxon>
        <taxon>Fungi incertae sedis</taxon>
        <taxon>Mucoromycota</taxon>
        <taxon>Mortierellomycotina</taxon>
        <taxon>Mortierellomycetes</taxon>
        <taxon>Mortierellales</taxon>
        <taxon>Mortierellaceae</taxon>
        <taxon>Linnemannia</taxon>
    </lineage>
</organism>
<dbReference type="InterPro" id="IPR027417">
    <property type="entry name" value="P-loop_NTPase"/>
</dbReference>
<protein>
    <recommendedName>
        <fullName evidence="2">Arm-like repeat domain-containing protein</fullName>
    </recommendedName>
</protein>
<feature type="domain" description="Arm-like repeat" evidence="2">
    <location>
        <begin position="207"/>
        <end position="554"/>
    </location>
</feature>
<dbReference type="Gene3D" id="3.40.50.300">
    <property type="entry name" value="P-loop containing nucleotide triphosphate hydrolases"/>
    <property type="match status" value="1"/>
</dbReference>
<feature type="compositionally biased region" description="Polar residues" evidence="1">
    <location>
        <begin position="1024"/>
        <end position="1035"/>
    </location>
</feature>
<dbReference type="PROSITE" id="PS00675">
    <property type="entry name" value="SIGMA54_INTERACT_1"/>
    <property type="match status" value="1"/>
</dbReference>
<gene>
    <name evidence="3" type="ORF">BGZ96_002911</name>
</gene>
<feature type="region of interest" description="Disordered" evidence="1">
    <location>
        <begin position="1012"/>
        <end position="1035"/>
    </location>
</feature>
<proteinExistence type="predicted"/>
<dbReference type="Pfam" id="PF23948">
    <property type="entry name" value="ARM_5"/>
    <property type="match status" value="1"/>
</dbReference>
<sequence>MTNHPEKKPTTPEKHHFTHLKKAFRSLVKKHDPTYGVAADLVEQKGISKPISRFVPDGPIIDDSGQVANNEILERGISTTPRQDTVARRQHITKSQGDNATKTVRQTAIIDSFSVPDTRFEITAVQQHFKPIFFDNVAPPFFRTPLPELNKCFNSTLQLAFGRHLLLAKTMSQSSSLPASFSTVKDNSQAMGLEGTDLLWMRAISEDSIEQDRLCRLTAQVAFQFLESNHKDETFIAEVILLGSVLDRHDYRSVLSSLIKQLEQEPLLESALLRGVVYFLESASPGYLADDDLVKILRVLRKRLEETHMQLDDAKKPASEHILLGTVVSRVLDKMVQGNVKSLRRMEDHRPLLNILYELKDSTDLCLKYQATCALQALQYIGDDESPLDMALRVGGGLVMAGLGVASAFKLDIEGLFNGLRELGEAAGQIRDVTETVFASAQSAREAGEGVVDSLLKGIRFGKKRAWYPALQGARVVISEGRLVEFKRIVYEAPCRREQEFQWGICQLLGEMAMDPIWVVEIRLQAVYFLEDLLRSDSEWTTDSSVRDVIRGILLHISTSGEKAIRIHLNSSSQDSSRESDDDSAEPYPLIIRLPTPKSFPLLAKALQAPSLEYDLHRAMALRLEEHQQTAYIPPYAKASLSATDERFPLMNKVKEFLESDQKVFLILGDSGSGKSTFNRHLEHVLIKDYKQGGPIPIFIFLPTIGNPETELISERLKTLGITKNDIQELRRSREFIIICDSYDESRLKSNLHTTNMFNRPGQWRAKLIISCRSTHPSANSLHNFKPSPVDRYSPSTHHLFQQAVIVPFSEDQIKDYVDQFVQDTKLHKLLRFQSVWSAAEYMDKLTRIPNLLPLVTNPFLLTLSLRSLPVAFKDDFDPSTLVKMTRLKLYGIFIDEWLTVNRERLLGMQHNEATMTKLEELIGADFNQIAIGFLQDLATAIYKEQGGNTVVKYVHRDDKETWKAKYFGPDEETTLLRQSSPLTCVENLHSFIHRSLLEYFRSLQMAKLVSTNNKQENGRMETTPRNISKTNNQQTDVLQEYSTTNDQRKQTSLPKTFSISNTIGPESSFTPPNFLANTLETTTLRDACVDTRLDAESDGGVSSDDEFEDAQEYLSGDSVDEVINTETTTTTTTTE</sequence>
<reference evidence="3 4" key="1">
    <citation type="journal article" date="2020" name="Fungal Divers.">
        <title>Resolving the Mortierellaceae phylogeny through synthesis of multi-gene phylogenetics and phylogenomics.</title>
        <authorList>
            <person name="Vandepol N."/>
            <person name="Liber J."/>
            <person name="Desiro A."/>
            <person name="Na H."/>
            <person name="Kennedy M."/>
            <person name="Barry K."/>
            <person name="Grigoriev I.V."/>
            <person name="Miller A.N."/>
            <person name="O'Donnell K."/>
            <person name="Stajich J.E."/>
            <person name="Bonito G."/>
        </authorList>
    </citation>
    <scope>NUCLEOTIDE SEQUENCE [LARGE SCALE GENOMIC DNA]</scope>
    <source>
        <strain evidence="3 4">AD045</strain>
    </source>
</reference>
<feature type="non-terminal residue" evidence="3">
    <location>
        <position position="1136"/>
    </location>
</feature>
<comment type="caution">
    <text evidence="3">The sequence shown here is derived from an EMBL/GenBank/DDBJ whole genome shotgun (WGS) entry which is preliminary data.</text>
</comment>
<dbReference type="EMBL" id="JAAAIM010001582">
    <property type="protein sequence ID" value="KAG0277326.1"/>
    <property type="molecule type" value="Genomic_DNA"/>
</dbReference>
<evidence type="ECO:0000259" key="2">
    <source>
        <dbReference type="Pfam" id="PF23948"/>
    </source>
</evidence>